<sequence length="213" mass="22284">MCLCPPMITPHRSLLGTNGSPTPVAYLRPRSTRVSCTRPRRTTKKAKSSRKQKPFGNFVKNSVKIWDEKKISEMWEVINSANKAPANASAGATAPNGANAAAGASDAAATAAAKPAAAAAAAAGAKAAGAGASAWRGWKRALDEELQSAPGNELPWKRLRDALVQRYCSEHVAKGENSSDNLGLEFAALACIPEAYLSKSDGLVRLPDKASDA</sequence>
<dbReference type="Proteomes" id="UP001189429">
    <property type="component" value="Unassembled WGS sequence"/>
</dbReference>
<name>A0ABN9T993_9DINO</name>
<protein>
    <submittedName>
        <fullName evidence="1">Uncharacterized protein</fullName>
    </submittedName>
</protein>
<organism evidence="1 2">
    <name type="scientific">Prorocentrum cordatum</name>
    <dbReference type="NCBI Taxonomy" id="2364126"/>
    <lineage>
        <taxon>Eukaryota</taxon>
        <taxon>Sar</taxon>
        <taxon>Alveolata</taxon>
        <taxon>Dinophyceae</taxon>
        <taxon>Prorocentrales</taxon>
        <taxon>Prorocentraceae</taxon>
        <taxon>Prorocentrum</taxon>
    </lineage>
</organism>
<dbReference type="EMBL" id="CAUYUJ010014476">
    <property type="protein sequence ID" value="CAK0841705.1"/>
    <property type="molecule type" value="Genomic_DNA"/>
</dbReference>
<evidence type="ECO:0000313" key="2">
    <source>
        <dbReference type="Proteomes" id="UP001189429"/>
    </source>
</evidence>
<keyword evidence="2" id="KW-1185">Reference proteome</keyword>
<comment type="caution">
    <text evidence="1">The sequence shown here is derived from an EMBL/GenBank/DDBJ whole genome shotgun (WGS) entry which is preliminary data.</text>
</comment>
<proteinExistence type="predicted"/>
<reference evidence="1" key="1">
    <citation type="submission" date="2023-10" db="EMBL/GenBank/DDBJ databases">
        <authorList>
            <person name="Chen Y."/>
            <person name="Shah S."/>
            <person name="Dougan E. K."/>
            <person name="Thang M."/>
            <person name="Chan C."/>
        </authorList>
    </citation>
    <scope>NUCLEOTIDE SEQUENCE [LARGE SCALE GENOMIC DNA]</scope>
</reference>
<accession>A0ABN9T993</accession>
<gene>
    <name evidence="1" type="ORF">PCOR1329_LOCUS36842</name>
</gene>
<evidence type="ECO:0000313" key="1">
    <source>
        <dbReference type="EMBL" id="CAK0841705.1"/>
    </source>
</evidence>